<dbReference type="PANTHER" id="PTHR30251">
    <property type="entry name" value="PILUS ASSEMBLY CHAPERONE"/>
    <property type="match status" value="1"/>
</dbReference>
<sequence>MPTSLPSRPRAAHPWLRAALLSVAALSLGGAAGAQSFGFSPTTLQMDATKNLVAETVMINSTAAPARFTVLPRVWKVEGGKLVLLETRDLIVNPASFTVKPGGSQVIRVGLRKKPGDTELSYRLLVQQEAIEGVELPKVSADLGKDAKAGLNLTMTFSLPIYVTQPGAAPRVQFSAAASGQNLLLTVQNAGQRRAIYRSVTLTRGGASVGLQAISALAGSTQTLTLTGLGDKAGPLTIRYTGEDGQTLVQTVALP</sequence>
<keyword evidence="1" id="KW-0732">Signal</keyword>
<dbReference type="SUPFAM" id="SSF49354">
    <property type="entry name" value="PapD-like"/>
    <property type="match status" value="1"/>
</dbReference>
<dbReference type="PANTHER" id="PTHR30251:SF4">
    <property type="entry name" value="SLR1668 PROTEIN"/>
    <property type="match status" value="1"/>
</dbReference>
<dbReference type="InterPro" id="IPR008962">
    <property type="entry name" value="PapD-like_sf"/>
</dbReference>
<dbReference type="InterPro" id="IPR013783">
    <property type="entry name" value="Ig-like_fold"/>
</dbReference>
<feature type="chain" id="PRO_5015550585" evidence="1">
    <location>
        <begin position="35"/>
        <end position="255"/>
    </location>
</feature>
<name>A0A2T3WA31_9DEIO</name>
<protein>
    <submittedName>
        <fullName evidence="2">Molecular chaperone</fullName>
    </submittedName>
</protein>
<evidence type="ECO:0000313" key="2">
    <source>
        <dbReference type="EMBL" id="PTA68697.1"/>
    </source>
</evidence>
<dbReference type="OrthoDB" id="511700at2"/>
<dbReference type="Gene3D" id="2.60.40.10">
    <property type="entry name" value="Immunoglobulins"/>
    <property type="match status" value="1"/>
</dbReference>
<accession>A0A2T3WA31</accession>
<dbReference type="AlphaFoldDB" id="A0A2T3WA31"/>
<evidence type="ECO:0000256" key="1">
    <source>
        <dbReference type="SAM" id="SignalP"/>
    </source>
</evidence>
<feature type="signal peptide" evidence="1">
    <location>
        <begin position="1"/>
        <end position="34"/>
    </location>
</feature>
<evidence type="ECO:0000313" key="3">
    <source>
        <dbReference type="Proteomes" id="UP000240317"/>
    </source>
</evidence>
<organism evidence="2 3">
    <name type="scientific">Deinococcus arcticus</name>
    <dbReference type="NCBI Taxonomy" id="2136176"/>
    <lineage>
        <taxon>Bacteria</taxon>
        <taxon>Thermotogati</taxon>
        <taxon>Deinococcota</taxon>
        <taxon>Deinococci</taxon>
        <taxon>Deinococcales</taxon>
        <taxon>Deinococcaceae</taxon>
        <taxon>Deinococcus</taxon>
    </lineage>
</organism>
<dbReference type="EMBL" id="PYSV01000004">
    <property type="protein sequence ID" value="PTA68697.1"/>
    <property type="molecule type" value="Genomic_DNA"/>
</dbReference>
<keyword evidence="3" id="KW-1185">Reference proteome</keyword>
<gene>
    <name evidence="2" type="ORF">C8263_05460</name>
</gene>
<comment type="caution">
    <text evidence="2">The sequence shown here is derived from an EMBL/GenBank/DDBJ whole genome shotgun (WGS) entry which is preliminary data.</text>
</comment>
<dbReference type="Proteomes" id="UP000240317">
    <property type="component" value="Unassembled WGS sequence"/>
</dbReference>
<reference evidence="2 3" key="1">
    <citation type="submission" date="2018-03" db="EMBL/GenBank/DDBJ databases">
        <title>Draft genome of Deinococcus sp. OD32.</title>
        <authorList>
            <person name="Wang X.-P."/>
            <person name="Du Z.-J."/>
        </authorList>
    </citation>
    <scope>NUCLEOTIDE SEQUENCE [LARGE SCALE GENOMIC DNA]</scope>
    <source>
        <strain evidence="2 3">OD32</strain>
    </source>
</reference>
<dbReference type="RefSeq" id="WP_107137117.1">
    <property type="nucleotide sequence ID" value="NZ_PYSV01000004.1"/>
</dbReference>
<dbReference type="InterPro" id="IPR050643">
    <property type="entry name" value="Periplasmic_pilus_chap"/>
</dbReference>
<proteinExistence type="predicted"/>